<evidence type="ECO:0000313" key="2">
    <source>
        <dbReference type="Proteomes" id="UP001595821"/>
    </source>
</evidence>
<accession>A0ABD5P285</accession>
<organism evidence="1 2">
    <name type="scientific">Natribaculum luteum</name>
    <dbReference type="NCBI Taxonomy" id="1586232"/>
    <lineage>
        <taxon>Archaea</taxon>
        <taxon>Methanobacteriati</taxon>
        <taxon>Methanobacteriota</taxon>
        <taxon>Stenosarchaea group</taxon>
        <taxon>Halobacteria</taxon>
        <taxon>Halobacteriales</taxon>
        <taxon>Natrialbaceae</taxon>
        <taxon>Natribaculum</taxon>
    </lineage>
</organism>
<proteinExistence type="predicted"/>
<reference evidence="1 2" key="1">
    <citation type="journal article" date="2014" name="Int. J. Syst. Evol. Microbiol.">
        <title>Complete genome sequence of Corynebacterium casei LMG S-19264T (=DSM 44701T), isolated from a smear-ripened cheese.</title>
        <authorList>
            <consortium name="US DOE Joint Genome Institute (JGI-PGF)"/>
            <person name="Walter F."/>
            <person name="Albersmeier A."/>
            <person name="Kalinowski J."/>
            <person name="Ruckert C."/>
        </authorList>
    </citation>
    <scope>NUCLEOTIDE SEQUENCE [LARGE SCALE GENOMIC DNA]</scope>
    <source>
        <strain evidence="1 2">IBRC-M 10912</strain>
    </source>
</reference>
<comment type="caution">
    <text evidence="1">The sequence shown here is derived from an EMBL/GenBank/DDBJ whole genome shotgun (WGS) entry which is preliminary data.</text>
</comment>
<dbReference type="AlphaFoldDB" id="A0ABD5P285"/>
<dbReference type="EMBL" id="JBHSDJ010000119">
    <property type="protein sequence ID" value="MFC4248302.1"/>
    <property type="molecule type" value="Genomic_DNA"/>
</dbReference>
<sequence>MAVIELEIWSDDKESDYARLLTELEEDTADELYEYLYSTARDWCDDHDISPEALRRTTGKDVQLANVLQWYMEEGLLMEVEVDGETAYLPAPPVQDKLERDVSKTALVPIDN</sequence>
<dbReference type="RefSeq" id="WP_246976858.1">
    <property type="nucleotide sequence ID" value="NZ_CP095399.1"/>
</dbReference>
<dbReference type="GeneID" id="71856571"/>
<dbReference type="Proteomes" id="UP001595821">
    <property type="component" value="Unassembled WGS sequence"/>
</dbReference>
<protein>
    <submittedName>
        <fullName evidence="1">Uncharacterized protein</fullName>
    </submittedName>
</protein>
<name>A0ABD5P285_9EURY</name>
<evidence type="ECO:0000313" key="1">
    <source>
        <dbReference type="EMBL" id="MFC4248302.1"/>
    </source>
</evidence>
<gene>
    <name evidence="1" type="ORF">ACFOZ7_15415</name>
</gene>